<evidence type="ECO:0000313" key="11">
    <source>
        <dbReference type="EMBL" id="GGC86237.1"/>
    </source>
</evidence>
<dbReference type="InterPro" id="IPR036388">
    <property type="entry name" value="WH-like_DNA-bd_sf"/>
</dbReference>
<evidence type="ECO:0000256" key="8">
    <source>
        <dbReference type="HAMAP-Rule" id="MF_00772"/>
    </source>
</evidence>
<feature type="domain" description="Methylguanine DNA methyltransferase ribonuclease-like" evidence="10">
    <location>
        <begin position="9"/>
        <end position="70"/>
    </location>
</feature>
<dbReference type="GO" id="GO:0032259">
    <property type="term" value="P:methylation"/>
    <property type="evidence" value="ECO:0007669"/>
    <property type="project" value="UniProtKB-KW"/>
</dbReference>
<dbReference type="GO" id="GO:0005737">
    <property type="term" value="C:cytoplasm"/>
    <property type="evidence" value="ECO:0007669"/>
    <property type="project" value="UniProtKB-SubCell"/>
</dbReference>
<dbReference type="EC" id="2.1.1.63" evidence="8"/>
<comment type="catalytic activity">
    <reaction evidence="1 8">
        <text>a 4-O-methyl-thymidine in DNA + L-cysteinyl-[protein] = a thymidine in DNA + S-methyl-L-cysteinyl-[protein]</text>
        <dbReference type="Rhea" id="RHEA:53428"/>
        <dbReference type="Rhea" id="RHEA-COMP:10131"/>
        <dbReference type="Rhea" id="RHEA-COMP:10132"/>
        <dbReference type="Rhea" id="RHEA-COMP:13555"/>
        <dbReference type="Rhea" id="RHEA-COMP:13556"/>
        <dbReference type="ChEBI" id="CHEBI:29950"/>
        <dbReference type="ChEBI" id="CHEBI:82612"/>
        <dbReference type="ChEBI" id="CHEBI:137386"/>
        <dbReference type="ChEBI" id="CHEBI:137387"/>
        <dbReference type="EC" id="2.1.1.63"/>
    </reaction>
</comment>
<keyword evidence="2 8" id="KW-0963">Cytoplasm</keyword>
<dbReference type="SUPFAM" id="SSF46767">
    <property type="entry name" value="Methylated DNA-protein cysteine methyltransferase, C-terminal domain"/>
    <property type="match status" value="1"/>
</dbReference>
<comment type="subcellular location">
    <subcellularLocation>
        <location evidence="8">Cytoplasm</location>
    </subcellularLocation>
</comment>
<comment type="function">
    <text evidence="8">Involved in the cellular defense against the biological effects of O6-methylguanine (O6-MeG) and O4-methylthymine (O4-MeT) in DNA. Repairs the methylated nucleobase in DNA by stoichiometrically transferring the methyl group to a cysteine residue in the enzyme. This is a suicide reaction: the enzyme is irreversibly inactivated.</text>
</comment>
<dbReference type="Gene3D" id="1.10.10.10">
    <property type="entry name" value="Winged helix-like DNA-binding domain superfamily/Winged helix DNA-binding domain"/>
    <property type="match status" value="1"/>
</dbReference>
<proteinExistence type="inferred from homology"/>
<evidence type="ECO:0000256" key="7">
    <source>
        <dbReference type="ARBA" id="ARBA00049348"/>
    </source>
</evidence>
<gene>
    <name evidence="11" type="primary">ogt</name>
    <name evidence="11" type="ORF">GCM10010994_50170</name>
</gene>
<evidence type="ECO:0000256" key="6">
    <source>
        <dbReference type="ARBA" id="ARBA00023204"/>
    </source>
</evidence>
<comment type="similarity">
    <text evidence="8">Belongs to the MGMT family.</text>
</comment>
<dbReference type="InterPro" id="IPR008332">
    <property type="entry name" value="MethylG_MeTrfase_N"/>
</dbReference>
<accession>A0A916XMB6</accession>
<evidence type="ECO:0000256" key="5">
    <source>
        <dbReference type="ARBA" id="ARBA00022763"/>
    </source>
</evidence>
<dbReference type="InterPro" id="IPR001497">
    <property type="entry name" value="MethylDNA_cys_MeTrfase_AS"/>
</dbReference>
<dbReference type="PROSITE" id="PS00374">
    <property type="entry name" value="MGMT"/>
    <property type="match status" value="1"/>
</dbReference>
<dbReference type="SUPFAM" id="SSF53155">
    <property type="entry name" value="Methylated DNA-protein cysteine methyltransferase domain"/>
    <property type="match status" value="1"/>
</dbReference>
<dbReference type="AlphaFoldDB" id="A0A916XMB6"/>
<protein>
    <recommendedName>
        <fullName evidence="8">Methylated-DNA--protein-cysteine methyltransferase</fullName>
        <ecNumber evidence="8">2.1.1.63</ecNumber>
    </recommendedName>
    <alternativeName>
        <fullName evidence="8">6-O-methylguanine-DNA methyltransferase</fullName>
        <shortName evidence="8">MGMT</shortName>
    </alternativeName>
    <alternativeName>
        <fullName evidence="8">O-6-methylguanine-DNA-alkyltransferase</fullName>
    </alternativeName>
</protein>
<dbReference type="NCBIfam" id="TIGR00589">
    <property type="entry name" value="ogt"/>
    <property type="match status" value="1"/>
</dbReference>
<dbReference type="InterPro" id="IPR014048">
    <property type="entry name" value="MethylDNA_cys_MeTrfase_DNA-bd"/>
</dbReference>
<dbReference type="CDD" id="cd06445">
    <property type="entry name" value="ATase"/>
    <property type="match status" value="1"/>
</dbReference>
<dbReference type="PANTHER" id="PTHR10815:SF5">
    <property type="entry name" value="METHYLATED-DNA--PROTEIN-CYSTEINE METHYLTRANSFERASE"/>
    <property type="match status" value="1"/>
</dbReference>
<dbReference type="InterPro" id="IPR036217">
    <property type="entry name" value="MethylDNA_cys_MeTrfase_DNAb"/>
</dbReference>
<evidence type="ECO:0000313" key="12">
    <source>
        <dbReference type="Proteomes" id="UP000637002"/>
    </source>
</evidence>
<evidence type="ECO:0000259" key="9">
    <source>
        <dbReference type="Pfam" id="PF01035"/>
    </source>
</evidence>
<keyword evidence="6 8" id="KW-0234">DNA repair</keyword>
<keyword evidence="4 8" id="KW-0808">Transferase</keyword>
<evidence type="ECO:0000256" key="2">
    <source>
        <dbReference type="ARBA" id="ARBA00022490"/>
    </source>
</evidence>
<feature type="domain" description="Methylated-DNA-[protein]-cysteine S-methyltransferase DNA binding" evidence="9">
    <location>
        <begin position="85"/>
        <end position="164"/>
    </location>
</feature>
<dbReference type="Pfam" id="PF01035">
    <property type="entry name" value="DNA_binding_1"/>
    <property type="match status" value="1"/>
</dbReference>
<dbReference type="FunFam" id="1.10.10.10:FF:000337">
    <property type="entry name" value="Methylated-DNA--protein-cysteine methyltransferase"/>
    <property type="match status" value="1"/>
</dbReference>
<dbReference type="EMBL" id="BMGG01000010">
    <property type="protein sequence ID" value="GGC86237.1"/>
    <property type="molecule type" value="Genomic_DNA"/>
</dbReference>
<keyword evidence="3 8" id="KW-0489">Methyltransferase</keyword>
<comment type="miscellaneous">
    <text evidence="8">This enzyme catalyzes only one turnover and therefore is not strictly catalytic. According to one definition, an enzyme is a biocatalyst that acts repeatedly and over many reaction cycles.</text>
</comment>
<comment type="catalytic activity">
    <reaction evidence="7 8">
        <text>a 6-O-methyl-2'-deoxyguanosine in DNA + L-cysteinyl-[protein] = S-methyl-L-cysteinyl-[protein] + a 2'-deoxyguanosine in DNA</text>
        <dbReference type="Rhea" id="RHEA:24000"/>
        <dbReference type="Rhea" id="RHEA-COMP:10131"/>
        <dbReference type="Rhea" id="RHEA-COMP:10132"/>
        <dbReference type="Rhea" id="RHEA-COMP:11367"/>
        <dbReference type="Rhea" id="RHEA-COMP:11368"/>
        <dbReference type="ChEBI" id="CHEBI:29950"/>
        <dbReference type="ChEBI" id="CHEBI:82612"/>
        <dbReference type="ChEBI" id="CHEBI:85445"/>
        <dbReference type="ChEBI" id="CHEBI:85448"/>
        <dbReference type="EC" id="2.1.1.63"/>
    </reaction>
</comment>
<dbReference type="InterPro" id="IPR023546">
    <property type="entry name" value="MGMT"/>
</dbReference>
<dbReference type="Pfam" id="PF02870">
    <property type="entry name" value="Methyltransf_1N"/>
    <property type="match status" value="1"/>
</dbReference>
<reference evidence="11" key="1">
    <citation type="journal article" date="2014" name="Int. J. Syst. Evol. Microbiol.">
        <title>Complete genome sequence of Corynebacterium casei LMG S-19264T (=DSM 44701T), isolated from a smear-ripened cheese.</title>
        <authorList>
            <consortium name="US DOE Joint Genome Institute (JGI-PGF)"/>
            <person name="Walter F."/>
            <person name="Albersmeier A."/>
            <person name="Kalinowski J."/>
            <person name="Ruckert C."/>
        </authorList>
    </citation>
    <scope>NUCLEOTIDE SEQUENCE</scope>
    <source>
        <strain evidence="11">CGMCC 1.12919</strain>
    </source>
</reference>
<dbReference type="Proteomes" id="UP000637002">
    <property type="component" value="Unassembled WGS sequence"/>
</dbReference>
<dbReference type="InterPro" id="IPR036631">
    <property type="entry name" value="MGMT_N_sf"/>
</dbReference>
<evidence type="ECO:0000256" key="4">
    <source>
        <dbReference type="ARBA" id="ARBA00022679"/>
    </source>
</evidence>
<sequence>MQMQLERRESPLGTVLIVTDASGALRALDFVDYEARMHRLLRLHYSGYELLERAAPLGVAHALDAYFSGEIDALAALGVATGGTAFQQCVWGALRQIPPGGAISYGELATRIGRVGASRAVGHANGSNPVAIVVPCHRVIGADGSLTGYGGGIERKRWLLDHEQRWLKAVST</sequence>
<dbReference type="GO" id="GO:0003908">
    <property type="term" value="F:methylated-DNA-[protein]-cysteine S-methyltransferase activity"/>
    <property type="evidence" value="ECO:0007669"/>
    <property type="project" value="UniProtKB-UniRule"/>
</dbReference>
<evidence type="ECO:0000259" key="10">
    <source>
        <dbReference type="Pfam" id="PF02870"/>
    </source>
</evidence>
<organism evidence="11 12">
    <name type="scientific">Chelatococcus reniformis</name>
    <dbReference type="NCBI Taxonomy" id="1494448"/>
    <lineage>
        <taxon>Bacteria</taxon>
        <taxon>Pseudomonadati</taxon>
        <taxon>Pseudomonadota</taxon>
        <taxon>Alphaproteobacteria</taxon>
        <taxon>Hyphomicrobiales</taxon>
        <taxon>Chelatococcaceae</taxon>
        <taxon>Chelatococcus</taxon>
    </lineage>
</organism>
<name>A0A916XMB6_9HYPH</name>
<reference evidence="11" key="2">
    <citation type="submission" date="2020-09" db="EMBL/GenBank/DDBJ databases">
        <authorList>
            <person name="Sun Q."/>
            <person name="Zhou Y."/>
        </authorList>
    </citation>
    <scope>NUCLEOTIDE SEQUENCE</scope>
    <source>
        <strain evidence="11">CGMCC 1.12919</strain>
    </source>
</reference>
<keyword evidence="5 8" id="KW-0227">DNA damage</keyword>
<keyword evidence="12" id="KW-1185">Reference proteome</keyword>
<dbReference type="GO" id="GO:0006307">
    <property type="term" value="P:DNA alkylation repair"/>
    <property type="evidence" value="ECO:0007669"/>
    <property type="project" value="UniProtKB-UniRule"/>
</dbReference>
<feature type="active site" description="Nucleophile; methyl group acceptor" evidence="8">
    <location>
        <position position="136"/>
    </location>
</feature>
<dbReference type="PANTHER" id="PTHR10815">
    <property type="entry name" value="METHYLATED-DNA--PROTEIN-CYSTEINE METHYLTRANSFERASE"/>
    <property type="match status" value="1"/>
</dbReference>
<dbReference type="HAMAP" id="MF_00772">
    <property type="entry name" value="OGT"/>
    <property type="match status" value="1"/>
</dbReference>
<comment type="caution">
    <text evidence="11">The sequence shown here is derived from an EMBL/GenBank/DDBJ whole genome shotgun (WGS) entry which is preliminary data.</text>
</comment>
<evidence type="ECO:0000256" key="1">
    <source>
        <dbReference type="ARBA" id="ARBA00001286"/>
    </source>
</evidence>
<evidence type="ECO:0000256" key="3">
    <source>
        <dbReference type="ARBA" id="ARBA00022603"/>
    </source>
</evidence>